<evidence type="ECO:0000256" key="14">
    <source>
        <dbReference type="PIRNR" id="PIRNR037488"/>
    </source>
</evidence>
<evidence type="ECO:0000256" key="7">
    <source>
        <dbReference type="ARBA" id="ARBA00022787"/>
    </source>
</evidence>
<dbReference type="GO" id="GO:0005509">
    <property type="term" value="F:calcium ion binding"/>
    <property type="evidence" value="ECO:0007669"/>
    <property type="project" value="InterPro"/>
</dbReference>
<keyword evidence="11 14" id="KW-0496">Mitochondrion</keyword>
<dbReference type="PROSITE" id="PS51419">
    <property type="entry name" value="RAB"/>
    <property type="match status" value="1"/>
</dbReference>
<dbReference type="FunFam" id="1.10.238.10:FF:000011">
    <property type="entry name" value="Mitochondrial Rho GTPase"/>
    <property type="match status" value="1"/>
</dbReference>
<dbReference type="InterPro" id="IPR001806">
    <property type="entry name" value="Small_GTPase"/>
</dbReference>
<feature type="domain" description="EF-hand" evidence="16">
    <location>
        <begin position="309"/>
        <end position="344"/>
    </location>
</feature>
<dbReference type="Gene3D" id="3.40.50.300">
    <property type="entry name" value="P-loop containing nucleotide triphosphate hydrolases"/>
    <property type="match status" value="2"/>
</dbReference>
<dbReference type="InterPro" id="IPR020860">
    <property type="entry name" value="MIRO_dom"/>
</dbReference>
<keyword evidence="10 15" id="KW-1133">Transmembrane helix</keyword>
<keyword evidence="13 14" id="KW-0472">Membrane</keyword>
<dbReference type="SMART" id="SM00173">
    <property type="entry name" value="RAS"/>
    <property type="match status" value="1"/>
</dbReference>
<organism evidence="18">
    <name type="scientific">Papilio xuthus</name>
    <name type="common">Asian swallowtail butterfly</name>
    <dbReference type="NCBI Taxonomy" id="66420"/>
    <lineage>
        <taxon>Eukaryota</taxon>
        <taxon>Metazoa</taxon>
        <taxon>Ecdysozoa</taxon>
        <taxon>Arthropoda</taxon>
        <taxon>Hexapoda</taxon>
        <taxon>Insecta</taxon>
        <taxon>Pterygota</taxon>
        <taxon>Neoptera</taxon>
        <taxon>Endopterygota</taxon>
        <taxon>Lepidoptera</taxon>
        <taxon>Glossata</taxon>
        <taxon>Ditrysia</taxon>
        <taxon>Papilionoidea</taxon>
        <taxon>Papilionidae</taxon>
        <taxon>Papilioninae</taxon>
        <taxon>Papilio</taxon>
    </lineage>
</organism>
<dbReference type="GO" id="GO:0007005">
    <property type="term" value="P:mitochondrion organization"/>
    <property type="evidence" value="ECO:0007669"/>
    <property type="project" value="InterPro"/>
</dbReference>
<dbReference type="InterPro" id="IPR027417">
    <property type="entry name" value="P-loop_NTPase"/>
</dbReference>
<dbReference type="KEGG" id="pxu:106128466"/>
<dbReference type="PANTHER" id="PTHR46819">
    <property type="entry name" value="EF-HAND CALCIUM-BINDING DOMAIN-CONTAINING PROTEIN 7"/>
    <property type="match status" value="1"/>
</dbReference>
<evidence type="ECO:0000256" key="6">
    <source>
        <dbReference type="ARBA" id="ARBA00022741"/>
    </source>
</evidence>
<dbReference type="Pfam" id="PF00071">
    <property type="entry name" value="Ras"/>
    <property type="match status" value="1"/>
</dbReference>
<evidence type="ECO:0000256" key="8">
    <source>
        <dbReference type="ARBA" id="ARBA00022801"/>
    </source>
</evidence>
<feature type="domain" description="Miro" evidence="17">
    <location>
        <begin position="419"/>
        <end position="593"/>
    </location>
</feature>
<dbReference type="PIRSF" id="PIRSF037488">
    <property type="entry name" value="Mt_Rho_GTPase"/>
    <property type="match status" value="1"/>
</dbReference>
<comment type="similarity">
    <text evidence="2 14">Belongs to the mitochondrial Rho GTPase family.</text>
</comment>
<dbReference type="InterPro" id="IPR013567">
    <property type="entry name" value="EF_hand_assoc_2"/>
</dbReference>
<dbReference type="GO" id="GO:0005741">
    <property type="term" value="C:mitochondrial outer membrane"/>
    <property type="evidence" value="ECO:0007669"/>
    <property type="project" value="UniProtKB-SubCell"/>
</dbReference>
<evidence type="ECO:0000313" key="18">
    <source>
        <dbReference type="RefSeq" id="XP_013182316.1"/>
    </source>
</evidence>
<dbReference type="InterPro" id="IPR052266">
    <property type="entry name" value="Miro-EF-hand_domain"/>
</dbReference>
<protein>
    <recommendedName>
        <fullName evidence="14">Mitochondrial Rho GTPase</fullName>
        <ecNumber evidence="14">3.6.5.-</ecNumber>
    </recommendedName>
</protein>
<dbReference type="GeneID" id="106128466"/>
<keyword evidence="12 14" id="KW-0342">GTP-binding</keyword>
<evidence type="ECO:0000256" key="3">
    <source>
        <dbReference type="ARBA" id="ARBA00022692"/>
    </source>
</evidence>
<gene>
    <name evidence="18" type="primary">LOC106128466</name>
</gene>
<dbReference type="InterPro" id="IPR002048">
    <property type="entry name" value="EF_hand_dom"/>
</dbReference>
<dbReference type="Gene3D" id="1.10.238.10">
    <property type="entry name" value="EF-hand"/>
    <property type="match status" value="2"/>
</dbReference>
<dbReference type="InterPro" id="IPR021181">
    <property type="entry name" value="Miro"/>
</dbReference>
<dbReference type="SMART" id="SM00054">
    <property type="entry name" value="EFh"/>
    <property type="match status" value="2"/>
</dbReference>
<dbReference type="InterPro" id="IPR013566">
    <property type="entry name" value="EF_hand_assoc_1"/>
</dbReference>
<evidence type="ECO:0000259" key="17">
    <source>
        <dbReference type="PROSITE" id="PS51423"/>
    </source>
</evidence>
<dbReference type="SUPFAM" id="SSF52540">
    <property type="entry name" value="P-loop containing nucleoside triphosphate hydrolases"/>
    <property type="match status" value="2"/>
</dbReference>
<dbReference type="Proteomes" id="UP000694872">
    <property type="component" value="Unplaced"/>
</dbReference>
<dbReference type="RefSeq" id="XP_013182316.1">
    <property type="nucleotide sequence ID" value="XM_013326862.1"/>
</dbReference>
<keyword evidence="8 14" id="KW-0378">Hydrolase</keyword>
<comment type="function">
    <text evidence="14">Mitochondrial GTPase involved in mitochondrial trafficking. Probably involved in control of anterograde transport of mitochondria and their subcellular distribution.</text>
</comment>
<evidence type="ECO:0000256" key="10">
    <source>
        <dbReference type="ARBA" id="ARBA00022989"/>
    </source>
</evidence>
<sequence>MVYETVPRTVRIILLGEPGVGKTSLILSLVTEEFTEHVPPKAEEITIPADVTPEQVPTNIVDVCLAEQSIEQVAEEIEKAHVICIVFSVDKQETLDKIATYWLPFVRDNCPDDCRKPVILVGNKIDLIDYSVIDNIWDIAEEYPEVDRCIECSAKTLTNVSEMFYNAQKAVLHPIGPIYSIEEQELTERCKKALSRIFKICDLDGDGLLDDYEITVFQKKCFDTPLQLQVLDEVKSVIAQNIAGGIENECITMKGFIFLHCLFIQRGRNETTWTVLRKFGYDEGLELTHSYLYANIKVPVGCTTELSYKGQQFLTQLFEKYDRDKDGMLNPTELKNVFSCCPRVPWHNLRYTVPTNDKGFLTLQGWMCRWTLMTLLDLQNTCAYLAYLGYNFLENESQKTAIHITREKKVDLAKKQSSRNVYQCHVIGPRACGKTSICRSFLGIAHKKIKAHAGGGGGGGGERGDGQGGEWCISTVAVYGQEKYLALREIPIARASDPLQPHEVNCDVACLVYDLAAPRSFEYIARIYIKYFAESHIPVLIVGTKGEAAGARQEYILQPDVFCAKYQLLPPQLFHVGENKNDIFVKLATMAAFPQFQAAWILFSKHSRHLKQFARLAGDNSCWWKAGVGVAAATIMGLLLIRMLSFQRR</sequence>
<keyword evidence="5" id="KW-0677">Repeat</keyword>
<proteinExistence type="inferred from homology"/>
<keyword evidence="9 14" id="KW-0106">Calcium</keyword>
<dbReference type="Pfam" id="PF08355">
    <property type="entry name" value="EF_assoc_1"/>
    <property type="match status" value="1"/>
</dbReference>
<dbReference type="PROSITE" id="PS51423">
    <property type="entry name" value="MIRO"/>
    <property type="match status" value="2"/>
</dbReference>
<evidence type="ECO:0000256" key="11">
    <source>
        <dbReference type="ARBA" id="ARBA00023128"/>
    </source>
</evidence>
<evidence type="ECO:0000256" key="9">
    <source>
        <dbReference type="ARBA" id="ARBA00022837"/>
    </source>
</evidence>
<keyword evidence="7 14" id="KW-1000">Mitochondrion outer membrane</keyword>
<keyword evidence="4" id="KW-0479">Metal-binding</keyword>
<keyword evidence="6 14" id="KW-0547">Nucleotide-binding</keyword>
<name>A0AAJ6ZZ18_PAPXU</name>
<dbReference type="GO" id="GO:0003924">
    <property type="term" value="F:GTPase activity"/>
    <property type="evidence" value="ECO:0007669"/>
    <property type="project" value="InterPro"/>
</dbReference>
<dbReference type="EC" id="3.6.5.-" evidence="14"/>
<dbReference type="PANTHER" id="PTHR46819:SF1">
    <property type="entry name" value="EF-HAND CALCIUM-BINDING DOMAIN-CONTAINING PROTEIN 7"/>
    <property type="match status" value="1"/>
</dbReference>
<accession>A0AAJ6ZZ18</accession>
<keyword evidence="3 15" id="KW-0812">Transmembrane</keyword>
<dbReference type="PRINTS" id="PR00449">
    <property type="entry name" value="RASTRNSFRMNG"/>
</dbReference>
<dbReference type="GO" id="GO:0005525">
    <property type="term" value="F:GTP binding"/>
    <property type="evidence" value="ECO:0007669"/>
    <property type="project" value="UniProtKB-KW"/>
</dbReference>
<evidence type="ECO:0000256" key="12">
    <source>
        <dbReference type="ARBA" id="ARBA00023134"/>
    </source>
</evidence>
<dbReference type="InterPro" id="IPR018247">
    <property type="entry name" value="EF_Hand_1_Ca_BS"/>
</dbReference>
<feature type="domain" description="Miro" evidence="17">
    <location>
        <begin position="7"/>
        <end position="173"/>
    </location>
</feature>
<dbReference type="CTD" id="42845"/>
<evidence type="ECO:0000256" key="1">
    <source>
        <dbReference type="ARBA" id="ARBA00004200"/>
    </source>
</evidence>
<dbReference type="AlphaFoldDB" id="A0AAJ6ZZ18"/>
<dbReference type="SMART" id="SM00174">
    <property type="entry name" value="RHO"/>
    <property type="match status" value="1"/>
</dbReference>
<dbReference type="Pfam" id="PF13202">
    <property type="entry name" value="EF-hand_5"/>
    <property type="match status" value="1"/>
</dbReference>
<evidence type="ECO:0000256" key="13">
    <source>
        <dbReference type="ARBA" id="ARBA00023136"/>
    </source>
</evidence>
<evidence type="ECO:0000256" key="2">
    <source>
        <dbReference type="ARBA" id="ARBA00007981"/>
    </source>
</evidence>
<evidence type="ECO:0000259" key="16">
    <source>
        <dbReference type="PROSITE" id="PS50222"/>
    </source>
</evidence>
<reference evidence="18" key="1">
    <citation type="submission" date="2025-08" db="UniProtKB">
        <authorList>
            <consortium name="RefSeq"/>
        </authorList>
    </citation>
    <scope>IDENTIFICATION</scope>
</reference>
<dbReference type="FunFam" id="3.40.50.300:FF:000170">
    <property type="entry name" value="Mitochondrial Rho GTPase"/>
    <property type="match status" value="1"/>
</dbReference>
<feature type="transmembrane region" description="Helical" evidence="15">
    <location>
        <begin position="623"/>
        <end position="641"/>
    </location>
</feature>
<dbReference type="SUPFAM" id="SSF47473">
    <property type="entry name" value="EF-hand"/>
    <property type="match status" value="1"/>
</dbReference>
<evidence type="ECO:0000256" key="5">
    <source>
        <dbReference type="ARBA" id="ARBA00022737"/>
    </source>
</evidence>
<comment type="subcellular location">
    <subcellularLocation>
        <location evidence="1 14">Mitochondrion outer membrane</location>
        <topology evidence="1 14">Single-pass type IV membrane protein</topology>
    </subcellularLocation>
</comment>
<evidence type="ECO:0000256" key="4">
    <source>
        <dbReference type="ARBA" id="ARBA00022723"/>
    </source>
</evidence>
<dbReference type="InterPro" id="IPR011992">
    <property type="entry name" value="EF-hand-dom_pair"/>
</dbReference>
<dbReference type="PROSITE" id="PS00018">
    <property type="entry name" value="EF_HAND_1"/>
    <property type="match status" value="2"/>
</dbReference>
<dbReference type="Pfam" id="PF08356">
    <property type="entry name" value="EF_assoc_2"/>
    <property type="match status" value="1"/>
</dbReference>
<dbReference type="SMART" id="SM00175">
    <property type="entry name" value="RAB"/>
    <property type="match status" value="1"/>
</dbReference>
<dbReference type="PROSITE" id="PS50222">
    <property type="entry name" value="EF_HAND_2"/>
    <property type="match status" value="1"/>
</dbReference>
<evidence type="ECO:0000256" key="15">
    <source>
        <dbReference type="SAM" id="Phobius"/>
    </source>
</evidence>